<sequence length="280" mass="31208">MRFNKHLAGFTGLLYSTLLSANLWAGTATVIQHHDQSGKIQKITITETKARMDSDRPERYMILDLEAQKMFAVDGLEKQVMEVPIKAGSDLSALSPNMPNVPDAPPVKTALVEKGEGQPLLGYPTRHYQITANDQVCSDNYVSAQASDIAHLQNFLTAMSELTHSRRAMMKMAFAFSPCLFAQSEQEGALMTKGIVLKSIDNQGRIVHQMDAIQTDVSIDEQLFAIPSDYPVLTEQQMMQKRMEQMQQMQQQFRQAPPPPPSMPSMPPAGQTAPQYRPLN</sequence>
<dbReference type="AlphaFoldDB" id="A0A251X8U7"/>
<dbReference type="RefSeq" id="WP_086487934.1">
    <property type="nucleotide sequence ID" value="NZ_MSLT01000012.1"/>
</dbReference>
<keyword evidence="4" id="KW-1185">Reference proteome</keyword>
<gene>
    <name evidence="3" type="ORF">TPSD3_07380</name>
</gene>
<protein>
    <recommendedName>
        <fullName evidence="5">DUF4412 domain-containing protein</fullName>
    </recommendedName>
</protein>
<evidence type="ECO:0000256" key="1">
    <source>
        <dbReference type="SAM" id="MobiDB-lite"/>
    </source>
</evidence>
<feature type="region of interest" description="Disordered" evidence="1">
    <location>
        <begin position="242"/>
        <end position="280"/>
    </location>
</feature>
<evidence type="ECO:0000313" key="3">
    <source>
        <dbReference type="EMBL" id="OUD14147.1"/>
    </source>
</evidence>
<dbReference type="EMBL" id="MSLT01000012">
    <property type="protein sequence ID" value="OUD14147.1"/>
    <property type="molecule type" value="Genomic_DNA"/>
</dbReference>
<evidence type="ECO:0000313" key="4">
    <source>
        <dbReference type="Proteomes" id="UP000194798"/>
    </source>
</evidence>
<reference evidence="3 4" key="1">
    <citation type="submission" date="2016-12" db="EMBL/GenBank/DDBJ databases">
        <title>Thioflexothrix psekupsii D3 genome sequencing and assembly.</title>
        <authorList>
            <person name="Fomenkov A."/>
            <person name="Vincze T."/>
            <person name="Grabovich M."/>
            <person name="Anton B.P."/>
            <person name="Dubinina G."/>
            <person name="Orlova M."/>
            <person name="Belousova E."/>
            <person name="Roberts R.J."/>
        </authorList>
    </citation>
    <scope>NUCLEOTIDE SEQUENCE [LARGE SCALE GENOMIC DNA]</scope>
    <source>
        <strain evidence="3">D3</strain>
    </source>
</reference>
<keyword evidence="2" id="KW-0732">Signal</keyword>
<feature type="compositionally biased region" description="Low complexity" evidence="1">
    <location>
        <begin position="242"/>
        <end position="255"/>
    </location>
</feature>
<feature type="chain" id="PRO_5011774569" description="DUF4412 domain-containing protein" evidence="2">
    <location>
        <begin position="22"/>
        <end position="280"/>
    </location>
</feature>
<dbReference type="Proteomes" id="UP000194798">
    <property type="component" value="Unassembled WGS sequence"/>
</dbReference>
<name>A0A251X8U7_9GAMM</name>
<evidence type="ECO:0008006" key="5">
    <source>
        <dbReference type="Google" id="ProtNLM"/>
    </source>
</evidence>
<dbReference type="OrthoDB" id="5625541at2"/>
<organism evidence="3 4">
    <name type="scientific">Thioflexithrix psekupsensis</name>
    <dbReference type="NCBI Taxonomy" id="1570016"/>
    <lineage>
        <taxon>Bacteria</taxon>
        <taxon>Pseudomonadati</taxon>
        <taxon>Pseudomonadota</taxon>
        <taxon>Gammaproteobacteria</taxon>
        <taxon>Thiotrichales</taxon>
        <taxon>Thioflexithrix</taxon>
    </lineage>
</organism>
<feature type="signal peptide" evidence="2">
    <location>
        <begin position="1"/>
        <end position="21"/>
    </location>
</feature>
<feature type="compositionally biased region" description="Pro residues" evidence="1">
    <location>
        <begin position="256"/>
        <end position="267"/>
    </location>
</feature>
<accession>A0A251X8U7</accession>
<proteinExistence type="predicted"/>
<comment type="caution">
    <text evidence="3">The sequence shown here is derived from an EMBL/GenBank/DDBJ whole genome shotgun (WGS) entry which is preliminary data.</text>
</comment>
<evidence type="ECO:0000256" key="2">
    <source>
        <dbReference type="SAM" id="SignalP"/>
    </source>
</evidence>